<dbReference type="InterPro" id="IPR000620">
    <property type="entry name" value="EamA_dom"/>
</dbReference>
<dbReference type="GO" id="GO:0016020">
    <property type="term" value="C:membrane"/>
    <property type="evidence" value="ECO:0007669"/>
    <property type="project" value="UniProtKB-SubCell"/>
</dbReference>
<comment type="caution">
    <text evidence="9">The sequence shown here is derived from an EMBL/GenBank/DDBJ whole genome shotgun (WGS) entry which is preliminary data.</text>
</comment>
<keyword evidence="3 6" id="KW-0812">Transmembrane</keyword>
<feature type="transmembrane region" description="Helical" evidence="6">
    <location>
        <begin position="223"/>
        <end position="243"/>
    </location>
</feature>
<evidence type="ECO:0000256" key="1">
    <source>
        <dbReference type="ARBA" id="ARBA00004141"/>
    </source>
</evidence>
<evidence type="ECO:0000256" key="5">
    <source>
        <dbReference type="ARBA" id="ARBA00023136"/>
    </source>
</evidence>
<dbReference type="PANTHER" id="PTHR31218">
    <property type="entry name" value="WAT1-RELATED PROTEIN"/>
    <property type="match status" value="1"/>
</dbReference>
<dbReference type="InterPro" id="IPR030184">
    <property type="entry name" value="WAT1-related"/>
</dbReference>
<dbReference type="OrthoDB" id="1728340at2759"/>
<dbReference type="Gramene" id="PRQ20132">
    <property type="protein sequence ID" value="PRQ20132"/>
    <property type="gene ID" value="RchiOBHm_Chr7g0224831"/>
</dbReference>
<feature type="transmembrane region" description="Helical" evidence="6">
    <location>
        <begin position="139"/>
        <end position="157"/>
    </location>
</feature>
<keyword evidence="5 6" id="KW-0472">Membrane</keyword>
<keyword evidence="4 6" id="KW-1133">Transmembrane helix</keyword>
<dbReference type="EMBL" id="PDCK01000045">
    <property type="protein sequence ID" value="PRQ20132.1"/>
    <property type="molecule type" value="Genomic_DNA"/>
</dbReference>
<reference evidence="9 10" key="1">
    <citation type="journal article" date="2018" name="Nat. Genet.">
        <title>The Rosa genome provides new insights in the design of modern roses.</title>
        <authorList>
            <person name="Bendahmane M."/>
        </authorList>
    </citation>
    <scope>NUCLEOTIDE SEQUENCE [LARGE SCALE GENOMIC DNA]</scope>
    <source>
        <strain evidence="10">cv. Old Blush</strain>
    </source>
</reference>
<feature type="transmembrane region" description="Helical" evidence="6">
    <location>
        <begin position="104"/>
        <end position="127"/>
    </location>
</feature>
<evidence type="ECO:0000256" key="6">
    <source>
        <dbReference type="RuleBase" id="RU363077"/>
    </source>
</evidence>
<evidence type="ECO:0000313" key="10">
    <source>
        <dbReference type="Proteomes" id="UP000238479"/>
    </source>
</evidence>
<dbReference type="STRING" id="74649.A0A2P6PDX8"/>
<feature type="transmembrane region" description="Helical" evidence="6">
    <location>
        <begin position="263"/>
        <end position="282"/>
    </location>
</feature>
<feature type="transmembrane region" description="Helical" evidence="6">
    <location>
        <begin position="12"/>
        <end position="32"/>
    </location>
</feature>
<feature type="domain" description="EamA" evidence="8">
    <location>
        <begin position="15"/>
        <end position="155"/>
    </location>
</feature>
<evidence type="ECO:0000256" key="2">
    <source>
        <dbReference type="ARBA" id="ARBA00007635"/>
    </source>
</evidence>
<protein>
    <recommendedName>
        <fullName evidence="6">WAT1-related protein</fullName>
    </recommendedName>
</protein>
<feature type="transmembrane region" description="Helical" evidence="6">
    <location>
        <begin position="289"/>
        <end position="309"/>
    </location>
</feature>
<comment type="subcellular location">
    <subcellularLocation>
        <location evidence="1 6">Membrane</location>
        <topology evidence="1 6">Multi-pass membrane protein</topology>
    </subcellularLocation>
</comment>
<accession>A0A2P6PDX8</accession>
<evidence type="ECO:0000256" key="3">
    <source>
        <dbReference type="ARBA" id="ARBA00022692"/>
    </source>
</evidence>
<feature type="transmembrane region" description="Helical" evidence="6">
    <location>
        <begin position="315"/>
        <end position="334"/>
    </location>
</feature>
<comment type="similarity">
    <text evidence="2 6">Belongs to the drug/metabolite transporter (DMT) superfamily. Plant drug/metabolite exporter (P-DME) (TC 2.A.7.4) family.</text>
</comment>
<proteinExistence type="inferred from homology"/>
<evidence type="ECO:0000256" key="4">
    <source>
        <dbReference type="ARBA" id="ARBA00022989"/>
    </source>
</evidence>
<dbReference type="AlphaFoldDB" id="A0A2P6PDX8"/>
<feature type="compositionally biased region" description="Polar residues" evidence="7">
    <location>
        <begin position="371"/>
        <end position="383"/>
    </location>
</feature>
<sequence length="390" mass="42329">MGGSCFNALHGLKPLMLMLVVQFTSAGVNLFYKLAANDGMDIRIIIAYRFSFATVFLAPIAFFVERKSRPKLTRVVLLQAFLSGLLGGALSQNLYIASLALTSATFALAISQLIPAITFVLAISFGLERLNLRSVGGKAKVLGTLMGIGGAMLMTFYKGLEIHLWTTHVDLLHSHQQQPHLEAAASHEYAHRLLGCLLALASSLGYAFWLIIQAKMGEKYPSFYSSAALISLMGSIQSLVFALCVNRDWNHWKLGWNIRLLTVLYLGTVGTGVSLTCTTLCISMRGPLFASVFGPLVLVLVALVGSLVLDEKLHLGSVLGAVLIVGGLYAVLWGKSKDIKKVNQSVPTTSYEEESAGSVVEIVSMPRDNNKGNNYMNETVTNSQHDRIET</sequence>
<dbReference type="Proteomes" id="UP000238479">
    <property type="component" value="Chromosome 7"/>
</dbReference>
<dbReference type="OMA" id="LMCGMSA"/>
<feature type="region of interest" description="Disordered" evidence="7">
    <location>
        <begin position="371"/>
        <end position="390"/>
    </location>
</feature>
<dbReference type="Pfam" id="PF00892">
    <property type="entry name" value="EamA"/>
    <property type="match status" value="2"/>
</dbReference>
<dbReference type="GO" id="GO:0022857">
    <property type="term" value="F:transmembrane transporter activity"/>
    <property type="evidence" value="ECO:0007669"/>
    <property type="project" value="InterPro"/>
</dbReference>
<dbReference type="SUPFAM" id="SSF103481">
    <property type="entry name" value="Multidrug resistance efflux transporter EmrE"/>
    <property type="match status" value="2"/>
</dbReference>
<gene>
    <name evidence="9" type="ORF">RchiOBHm_Chr7g0224831</name>
</gene>
<feature type="transmembrane region" description="Helical" evidence="6">
    <location>
        <begin position="44"/>
        <end position="64"/>
    </location>
</feature>
<evidence type="ECO:0000256" key="7">
    <source>
        <dbReference type="SAM" id="MobiDB-lite"/>
    </source>
</evidence>
<organism evidence="9 10">
    <name type="scientific">Rosa chinensis</name>
    <name type="common">China rose</name>
    <dbReference type="NCBI Taxonomy" id="74649"/>
    <lineage>
        <taxon>Eukaryota</taxon>
        <taxon>Viridiplantae</taxon>
        <taxon>Streptophyta</taxon>
        <taxon>Embryophyta</taxon>
        <taxon>Tracheophyta</taxon>
        <taxon>Spermatophyta</taxon>
        <taxon>Magnoliopsida</taxon>
        <taxon>eudicotyledons</taxon>
        <taxon>Gunneridae</taxon>
        <taxon>Pentapetalae</taxon>
        <taxon>rosids</taxon>
        <taxon>fabids</taxon>
        <taxon>Rosales</taxon>
        <taxon>Rosaceae</taxon>
        <taxon>Rosoideae</taxon>
        <taxon>Rosoideae incertae sedis</taxon>
        <taxon>Rosa</taxon>
    </lineage>
</organism>
<evidence type="ECO:0000259" key="8">
    <source>
        <dbReference type="Pfam" id="PF00892"/>
    </source>
</evidence>
<feature type="transmembrane region" description="Helical" evidence="6">
    <location>
        <begin position="189"/>
        <end position="211"/>
    </location>
</feature>
<evidence type="ECO:0000313" key="9">
    <source>
        <dbReference type="EMBL" id="PRQ20132.1"/>
    </source>
</evidence>
<feature type="domain" description="EamA" evidence="8">
    <location>
        <begin position="194"/>
        <end position="332"/>
    </location>
</feature>
<dbReference type="InterPro" id="IPR037185">
    <property type="entry name" value="EmrE-like"/>
</dbReference>
<keyword evidence="10" id="KW-1185">Reference proteome</keyword>
<name>A0A2P6PDX8_ROSCH</name>